<evidence type="ECO:0000259" key="2">
    <source>
        <dbReference type="PROSITE" id="PS50835"/>
    </source>
</evidence>
<dbReference type="InterPro" id="IPR036179">
    <property type="entry name" value="Ig-like_dom_sf"/>
</dbReference>
<feature type="domain" description="Ig-like" evidence="2">
    <location>
        <begin position="28"/>
        <end position="165"/>
    </location>
</feature>
<organism evidence="3 4">
    <name type="scientific">Cherax quadricarinatus</name>
    <name type="common">Australian red claw crayfish</name>
    <dbReference type="NCBI Taxonomy" id="27406"/>
    <lineage>
        <taxon>Eukaryota</taxon>
        <taxon>Metazoa</taxon>
        <taxon>Ecdysozoa</taxon>
        <taxon>Arthropoda</taxon>
        <taxon>Crustacea</taxon>
        <taxon>Multicrustacea</taxon>
        <taxon>Malacostraca</taxon>
        <taxon>Eumalacostraca</taxon>
        <taxon>Eucarida</taxon>
        <taxon>Decapoda</taxon>
        <taxon>Pleocyemata</taxon>
        <taxon>Astacidea</taxon>
        <taxon>Parastacoidea</taxon>
        <taxon>Parastacidae</taxon>
        <taxon>Cherax</taxon>
    </lineage>
</organism>
<dbReference type="InterPro" id="IPR007110">
    <property type="entry name" value="Ig-like_dom"/>
</dbReference>
<dbReference type="Proteomes" id="UP001445076">
    <property type="component" value="Unassembled WGS sequence"/>
</dbReference>
<dbReference type="SMART" id="SM00409">
    <property type="entry name" value="IG"/>
    <property type="match status" value="1"/>
</dbReference>
<dbReference type="SUPFAM" id="SSF48726">
    <property type="entry name" value="Immunoglobulin"/>
    <property type="match status" value="3"/>
</dbReference>
<gene>
    <name evidence="3" type="ORF">OTU49_006713</name>
</gene>
<accession>A0AAW0WLZ2</accession>
<evidence type="ECO:0000313" key="3">
    <source>
        <dbReference type="EMBL" id="KAK8733022.1"/>
    </source>
</evidence>
<name>A0AAW0WLZ2_CHEQU</name>
<dbReference type="PANTHER" id="PTHR23278">
    <property type="entry name" value="SIDESTEP PROTEIN"/>
    <property type="match status" value="1"/>
</dbReference>
<dbReference type="InterPro" id="IPR013783">
    <property type="entry name" value="Ig-like_fold"/>
</dbReference>
<dbReference type="InterPro" id="IPR003599">
    <property type="entry name" value="Ig_sub"/>
</dbReference>
<sequence>MWWWYGRRSKDRGMVWACVSILASLCLPETAGGLFAQASATDDEDWGTLVAVTAVRGSTAKLPCSINSPHLEEPVLLVLWYKNASVTPVYSYDSRGREGNMRGGGRPQQWGDEEAWGVEQRAWFDTTTTPAHLLVRDVRGRDEGNYRCKVHFKASPSWSQRITLNIKDPPGFPRIQDESGRRLEGPIGPYEDGSSIRMMCLSSGEPPPGLVWGGRGTLQGKATSVEIESNLATTWMTVVASRATADTTITCSTTNASVSSGIMNSVSTTLRVNLPPLEVRLEAPGEWVSGGQQTSFRCRVVGSSPEPVVQWWLAGRQLSASAPL</sequence>
<reference evidence="3 4" key="1">
    <citation type="journal article" date="2024" name="BMC Genomics">
        <title>Genome assembly of redclaw crayfish (Cherax quadricarinatus) provides insights into its immune adaptation and hypoxia tolerance.</title>
        <authorList>
            <person name="Liu Z."/>
            <person name="Zheng J."/>
            <person name="Li H."/>
            <person name="Fang K."/>
            <person name="Wang S."/>
            <person name="He J."/>
            <person name="Zhou D."/>
            <person name="Weng S."/>
            <person name="Chi M."/>
            <person name="Gu Z."/>
            <person name="He J."/>
            <person name="Li F."/>
            <person name="Wang M."/>
        </authorList>
    </citation>
    <scope>NUCLEOTIDE SEQUENCE [LARGE SCALE GENOMIC DNA]</scope>
    <source>
        <strain evidence="3">ZL_2023a</strain>
    </source>
</reference>
<evidence type="ECO:0000313" key="4">
    <source>
        <dbReference type="Proteomes" id="UP001445076"/>
    </source>
</evidence>
<feature type="domain" description="Ig-like" evidence="2">
    <location>
        <begin position="173"/>
        <end position="269"/>
    </location>
</feature>
<proteinExistence type="predicted"/>
<keyword evidence="1" id="KW-0732">Signal</keyword>
<dbReference type="PANTHER" id="PTHR23278:SF19">
    <property type="entry name" value="OBSCURIN"/>
    <property type="match status" value="1"/>
</dbReference>
<comment type="caution">
    <text evidence="3">The sequence shown here is derived from an EMBL/GenBank/DDBJ whole genome shotgun (WGS) entry which is preliminary data.</text>
</comment>
<keyword evidence="4" id="KW-1185">Reference proteome</keyword>
<dbReference type="Gene3D" id="2.60.40.10">
    <property type="entry name" value="Immunoglobulins"/>
    <property type="match status" value="3"/>
</dbReference>
<feature type="domain" description="Ig-like" evidence="2">
    <location>
        <begin position="275"/>
        <end position="324"/>
    </location>
</feature>
<feature type="chain" id="PRO_5043497459" description="Ig-like domain-containing protein" evidence="1">
    <location>
        <begin position="33"/>
        <end position="324"/>
    </location>
</feature>
<dbReference type="PROSITE" id="PS50835">
    <property type="entry name" value="IG_LIKE"/>
    <property type="match status" value="3"/>
</dbReference>
<dbReference type="AlphaFoldDB" id="A0AAW0WLZ2"/>
<feature type="non-terminal residue" evidence="3">
    <location>
        <position position="324"/>
    </location>
</feature>
<evidence type="ECO:0000256" key="1">
    <source>
        <dbReference type="SAM" id="SignalP"/>
    </source>
</evidence>
<protein>
    <recommendedName>
        <fullName evidence="2">Ig-like domain-containing protein</fullName>
    </recommendedName>
</protein>
<feature type="signal peptide" evidence="1">
    <location>
        <begin position="1"/>
        <end position="32"/>
    </location>
</feature>
<dbReference type="EMBL" id="JARKIK010000055">
    <property type="protein sequence ID" value="KAK8733022.1"/>
    <property type="molecule type" value="Genomic_DNA"/>
</dbReference>